<evidence type="ECO:0000256" key="1">
    <source>
        <dbReference type="SAM" id="MobiDB-lite"/>
    </source>
</evidence>
<gene>
    <name evidence="2" type="ORF">RRG08_059343</name>
</gene>
<feature type="compositionally biased region" description="Basic and acidic residues" evidence="1">
    <location>
        <begin position="58"/>
        <end position="69"/>
    </location>
</feature>
<dbReference type="EMBL" id="JAWDGP010000016">
    <property type="protein sequence ID" value="KAK3804373.1"/>
    <property type="molecule type" value="Genomic_DNA"/>
</dbReference>
<accession>A0AAE1EGQ0</accession>
<reference evidence="2" key="1">
    <citation type="journal article" date="2023" name="G3 (Bethesda)">
        <title>A reference genome for the long-term kleptoplast-retaining sea slug Elysia crispata morphotype clarki.</title>
        <authorList>
            <person name="Eastman K.E."/>
            <person name="Pendleton A.L."/>
            <person name="Shaikh M.A."/>
            <person name="Suttiyut T."/>
            <person name="Ogas R."/>
            <person name="Tomko P."/>
            <person name="Gavelis G."/>
            <person name="Widhalm J.R."/>
            <person name="Wisecaver J.H."/>
        </authorList>
    </citation>
    <scope>NUCLEOTIDE SEQUENCE</scope>
    <source>
        <strain evidence="2">ECLA1</strain>
    </source>
</reference>
<feature type="compositionally biased region" description="Polar residues" evidence="1">
    <location>
        <begin position="41"/>
        <end position="57"/>
    </location>
</feature>
<evidence type="ECO:0000313" key="3">
    <source>
        <dbReference type="Proteomes" id="UP001283361"/>
    </source>
</evidence>
<name>A0AAE1EGQ0_9GAST</name>
<proteinExistence type="predicted"/>
<feature type="region of interest" description="Disordered" evidence="1">
    <location>
        <begin position="41"/>
        <end position="77"/>
    </location>
</feature>
<dbReference type="Proteomes" id="UP001283361">
    <property type="component" value="Unassembled WGS sequence"/>
</dbReference>
<comment type="caution">
    <text evidence="2">The sequence shown here is derived from an EMBL/GenBank/DDBJ whole genome shotgun (WGS) entry which is preliminary data.</text>
</comment>
<dbReference type="AlphaFoldDB" id="A0AAE1EGQ0"/>
<feature type="region of interest" description="Disordered" evidence="1">
    <location>
        <begin position="1"/>
        <end position="20"/>
    </location>
</feature>
<organism evidence="2 3">
    <name type="scientific">Elysia crispata</name>
    <name type="common">lettuce slug</name>
    <dbReference type="NCBI Taxonomy" id="231223"/>
    <lineage>
        <taxon>Eukaryota</taxon>
        <taxon>Metazoa</taxon>
        <taxon>Spiralia</taxon>
        <taxon>Lophotrochozoa</taxon>
        <taxon>Mollusca</taxon>
        <taxon>Gastropoda</taxon>
        <taxon>Heterobranchia</taxon>
        <taxon>Euthyneura</taxon>
        <taxon>Panpulmonata</taxon>
        <taxon>Sacoglossa</taxon>
        <taxon>Placobranchoidea</taxon>
        <taxon>Plakobranchidae</taxon>
        <taxon>Elysia</taxon>
    </lineage>
</organism>
<keyword evidence="3" id="KW-1185">Reference proteome</keyword>
<evidence type="ECO:0000313" key="2">
    <source>
        <dbReference type="EMBL" id="KAK3804373.1"/>
    </source>
</evidence>
<sequence>MPEPGESCLERDDHSGPLEHPSKLCVVWTLDGGKVTEGQSCHFSSRMRNQQQATPKTPTDDGRFAREPRINVPRPDPEDFAIAGRIRGQNNLNMPGSFRRREAIACDICLPTATQSNLEISSLW</sequence>
<feature type="compositionally biased region" description="Basic and acidic residues" evidence="1">
    <location>
        <begin position="8"/>
        <end position="20"/>
    </location>
</feature>
<protein>
    <submittedName>
        <fullName evidence="2">Uncharacterized protein</fullName>
    </submittedName>
</protein>